<name>A0A1D1VV19_RAMVA</name>
<evidence type="ECO:0000256" key="1">
    <source>
        <dbReference type="SAM" id="MobiDB-lite"/>
    </source>
</evidence>
<keyword evidence="3" id="KW-1185">Reference proteome</keyword>
<dbReference type="AlphaFoldDB" id="A0A1D1VV19"/>
<accession>A0A1D1VV19</accession>
<sequence>MPPNYAYKIMEQSSKRGDALIVTVHKHLVWTWNDAFRGNILISNLINDKWRSPQGPARQMQYTTRQNVYSMYPPITNRPRKEKEPGPQEDGYYFASDAEINYWLVKYQ</sequence>
<gene>
    <name evidence="2" type="primary">RvY_15477-1</name>
    <name evidence="2" type="synonym">RvY_15477.1</name>
    <name evidence="2" type="ORF">RvY_15477</name>
</gene>
<proteinExistence type="predicted"/>
<comment type="caution">
    <text evidence="2">The sequence shown here is derived from an EMBL/GenBank/DDBJ whole genome shotgun (WGS) entry which is preliminary data.</text>
</comment>
<dbReference type="EMBL" id="BDGG01000012">
    <property type="protein sequence ID" value="GAV05325.1"/>
    <property type="molecule type" value="Genomic_DNA"/>
</dbReference>
<evidence type="ECO:0000313" key="2">
    <source>
        <dbReference type="EMBL" id="GAV05325.1"/>
    </source>
</evidence>
<evidence type="ECO:0000313" key="3">
    <source>
        <dbReference type="Proteomes" id="UP000186922"/>
    </source>
</evidence>
<dbReference type="Proteomes" id="UP000186922">
    <property type="component" value="Unassembled WGS sequence"/>
</dbReference>
<organism evidence="2 3">
    <name type="scientific">Ramazzottius varieornatus</name>
    <name type="common">Water bear</name>
    <name type="synonym">Tardigrade</name>
    <dbReference type="NCBI Taxonomy" id="947166"/>
    <lineage>
        <taxon>Eukaryota</taxon>
        <taxon>Metazoa</taxon>
        <taxon>Ecdysozoa</taxon>
        <taxon>Tardigrada</taxon>
        <taxon>Eutardigrada</taxon>
        <taxon>Parachela</taxon>
        <taxon>Hypsibioidea</taxon>
        <taxon>Ramazzottiidae</taxon>
        <taxon>Ramazzottius</taxon>
    </lineage>
</organism>
<feature type="region of interest" description="Disordered" evidence="1">
    <location>
        <begin position="73"/>
        <end position="92"/>
    </location>
</feature>
<protein>
    <submittedName>
        <fullName evidence="2">Uncharacterized protein</fullName>
    </submittedName>
</protein>
<reference evidence="2 3" key="1">
    <citation type="journal article" date="2016" name="Nat. Commun.">
        <title>Extremotolerant tardigrade genome and improved radiotolerance of human cultured cells by tardigrade-unique protein.</title>
        <authorList>
            <person name="Hashimoto T."/>
            <person name="Horikawa D.D."/>
            <person name="Saito Y."/>
            <person name="Kuwahara H."/>
            <person name="Kozuka-Hata H."/>
            <person name="Shin-I T."/>
            <person name="Minakuchi Y."/>
            <person name="Ohishi K."/>
            <person name="Motoyama A."/>
            <person name="Aizu T."/>
            <person name="Enomoto A."/>
            <person name="Kondo K."/>
            <person name="Tanaka S."/>
            <person name="Hara Y."/>
            <person name="Koshikawa S."/>
            <person name="Sagara H."/>
            <person name="Miura T."/>
            <person name="Yokobori S."/>
            <person name="Miyagawa K."/>
            <person name="Suzuki Y."/>
            <person name="Kubo T."/>
            <person name="Oyama M."/>
            <person name="Kohara Y."/>
            <person name="Fujiyama A."/>
            <person name="Arakawa K."/>
            <person name="Katayama T."/>
            <person name="Toyoda A."/>
            <person name="Kunieda T."/>
        </authorList>
    </citation>
    <scope>NUCLEOTIDE SEQUENCE [LARGE SCALE GENOMIC DNA]</scope>
    <source>
        <strain evidence="2 3">YOKOZUNA-1</strain>
    </source>
</reference>